<feature type="transmembrane region" description="Helical" evidence="7">
    <location>
        <begin position="333"/>
        <end position="354"/>
    </location>
</feature>
<evidence type="ECO:0000313" key="9">
    <source>
        <dbReference type="EMBL" id="MCJ2183728.1"/>
    </source>
</evidence>
<dbReference type="Proteomes" id="UP001162881">
    <property type="component" value="Unassembled WGS sequence"/>
</dbReference>
<feature type="transmembrane region" description="Helical" evidence="7">
    <location>
        <begin position="95"/>
        <end position="117"/>
    </location>
</feature>
<dbReference type="RefSeq" id="WP_244021802.1">
    <property type="nucleotide sequence ID" value="NZ_JALHLF010000058.1"/>
</dbReference>
<feature type="transmembrane region" description="Helical" evidence="7">
    <location>
        <begin position="297"/>
        <end position="321"/>
    </location>
</feature>
<evidence type="ECO:0000313" key="10">
    <source>
        <dbReference type="Proteomes" id="UP001162881"/>
    </source>
</evidence>
<feature type="transmembrane region" description="Helical" evidence="7">
    <location>
        <begin position="273"/>
        <end position="291"/>
    </location>
</feature>
<feature type="transmembrane region" description="Helical" evidence="7">
    <location>
        <begin position="39"/>
        <end position="59"/>
    </location>
</feature>
<accession>A0ABT0BFH7</accession>
<feature type="transmembrane region" description="Helical" evidence="7">
    <location>
        <begin position="71"/>
        <end position="89"/>
    </location>
</feature>
<feature type="transmembrane region" description="Helical" evidence="7">
    <location>
        <begin position="129"/>
        <end position="154"/>
    </location>
</feature>
<keyword evidence="10" id="KW-1185">Reference proteome</keyword>
<sequence>MTGVSLLFPITLTTMAIVLLTPIMPNLMAQFADVPNHEYWVPMILTLPSLCVAFLCPLAGMLGDYFGRRRLLLFSFFLYAVVGVAPVFLTDLTHILISRIGVGVAEALIYVLSTTMIGDYYKGASRDTWLAGQTAFASMSALLFMVVGGFLGNFGWQTPFWVYISALVMFALVFKFTWEPQNDAHPDDEAEHAPHNFSWEGFPWATMAMIVGITIYGSIFFYTVQIQAPSGLAALGIANPGERGLLTAIASVGVPLGTFFYSRLGSKWPVGRLLLLEFALLAIGFALMGKAGAVAGFLVGCFINQVGAGLLLPTLLVWSMSILKFEFRGRGTGFWQSAFAFGQFLSPVVVTYAGSKSGGLLGAFMVLSVGALGGVLIALFAGRTRGVSAASEPAVKGAKAHG</sequence>
<dbReference type="SUPFAM" id="SSF103473">
    <property type="entry name" value="MFS general substrate transporter"/>
    <property type="match status" value="1"/>
</dbReference>
<dbReference type="Gene3D" id="1.20.1250.20">
    <property type="entry name" value="MFS general substrate transporter like domains"/>
    <property type="match status" value="1"/>
</dbReference>
<organism evidence="9 10">
    <name type="scientific">Novosphingobium organovorum</name>
    <dbReference type="NCBI Taxonomy" id="2930092"/>
    <lineage>
        <taxon>Bacteria</taxon>
        <taxon>Pseudomonadati</taxon>
        <taxon>Pseudomonadota</taxon>
        <taxon>Alphaproteobacteria</taxon>
        <taxon>Sphingomonadales</taxon>
        <taxon>Sphingomonadaceae</taxon>
        <taxon>Novosphingobium</taxon>
    </lineage>
</organism>
<keyword evidence="4 7" id="KW-0812">Transmembrane</keyword>
<feature type="transmembrane region" description="Helical" evidence="7">
    <location>
        <begin position="360"/>
        <end position="381"/>
    </location>
</feature>
<keyword evidence="2" id="KW-0813">Transport</keyword>
<proteinExistence type="predicted"/>
<dbReference type="InterPro" id="IPR020846">
    <property type="entry name" value="MFS_dom"/>
</dbReference>
<dbReference type="PANTHER" id="PTHR23517">
    <property type="entry name" value="RESISTANCE PROTEIN MDTM, PUTATIVE-RELATED-RELATED"/>
    <property type="match status" value="1"/>
</dbReference>
<keyword evidence="6 7" id="KW-0472">Membrane</keyword>
<evidence type="ECO:0000256" key="1">
    <source>
        <dbReference type="ARBA" id="ARBA00004651"/>
    </source>
</evidence>
<dbReference type="EMBL" id="JALHLF010000058">
    <property type="protein sequence ID" value="MCJ2183728.1"/>
    <property type="molecule type" value="Genomic_DNA"/>
</dbReference>
<dbReference type="InterPro" id="IPR011701">
    <property type="entry name" value="MFS"/>
</dbReference>
<evidence type="ECO:0000259" key="8">
    <source>
        <dbReference type="PROSITE" id="PS50850"/>
    </source>
</evidence>
<dbReference type="InterPro" id="IPR036259">
    <property type="entry name" value="MFS_trans_sf"/>
</dbReference>
<feature type="transmembrane region" description="Helical" evidence="7">
    <location>
        <begin position="244"/>
        <end position="261"/>
    </location>
</feature>
<keyword evidence="5 7" id="KW-1133">Transmembrane helix</keyword>
<dbReference type="PROSITE" id="PS50850">
    <property type="entry name" value="MFS"/>
    <property type="match status" value="1"/>
</dbReference>
<evidence type="ECO:0000256" key="2">
    <source>
        <dbReference type="ARBA" id="ARBA00022448"/>
    </source>
</evidence>
<dbReference type="CDD" id="cd17473">
    <property type="entry name" value="MFS_arabinose_efflux_permease_like"/>
    <property type="match status" value="1"/>
</dbReference>
<dbReference type="Pfam" id="PF07690">
    <property type="entry name" value="MFS_1"/>
    <property type="match status" value="1"/>
</dbReference>
<evidence type="ECO:0000256" key="7">
    <source>
        <dbReference type="SAM" id="Phobius"/>
    </source>
</evidence>
<reference evidence="9" key="1">
    <citation type="submission" date="2022-03" db="EMBL/GenBank/DDBJ databases">
        <title>Identification of a novel bacterium isolated from mangrove sediments.</title>
        <authorList>
            <person name="Pan X."/>
        </authorList>
    </citation>
    <scope>NUCLEOTIDE SEQUENCE</scope>
    <source>
        <strain evidence="9">B1949</strain>
    </source>
</reference>
<feature type="transmembrane region" description="Helical" evidence="7">
    <location>
        <begin position="160"/>
        <end position="178"/>
    </location>
</feature>
<comment type="caution">
    <text evidence="9">The sequence shown here is derived from an EMBL/GenBank/DDBJ whole genome shotgun (WGS) entry which is preliminary data.</text>
</comment>
<dbReference type="InterPro" id="IPR050171">
    <property type="entry name" value="MFS_Transporters"/>
</dbReference>
<feature type="transmembrane region" description="Helical" evidence="7">
    <location>
        <begin position="204"/>
        <end position="224"/>
    </location>
</feature>
<feature type="domain" description="Major facilitator superfamily (MFS) profile" evidence="8">
    <location>
        <begin position="1"/>
        <end position="386"/>
    </location>
</feature>
<evidence type="ECO:0000256" key="6">
    <source>
        <dbReference type="ARBA" id="ARBA00023136"/>
    </source>
</evidence>
<comment type="subcellular location">
    <subcellularLocation>
        <location evidence="1">Cell membrane</location>
        <topology evidence="1">Multi-pass membrane protein</topology>
    </subcellularLocation>
</comment>
<evidence type="ECO:0000256" key="3">
    <source>
        <dbReference type="ARBA" id="ARBA00022475"/>
    </source>
</evidence>
<evidence type="ECO:0000256" key="5">
    <source>
        <dbReference type="ARBA" id="ARBA00022989"/>
    </source>
</evidence>
<evidence type="ECO:0000256" key="4">
    <source>
        <dbReference type="ARBA" id="ARBA00022692"/>
    </source>
</evidence>
<protein>
    <submittedName>
        <fullName evidence="9">MFS transporter</fullName>
    </submittedName>
</protein>
<gene>
    <name evidence="9" type="ORF">MTR62_13660</name>
</gene>
<name>A0ABT0BFH7_9SPHN</name>
<keyword evidence="3" id="KW-1003">Cell membrane</keyword>